<organism evidence="1">
    <name type="scientific">Anguilla anguilla</name>
    <name type="common">European freshwater eel</name>
    <name type="synonym">Muraena anguilla</name>
    <dbReference type="NCBI Taxonomy" id="7936"/>
    <lineage>
        <taxon>Eukaryota</taxon>
        <taxon>Metazoa</taxon>
        <taxon>Chordata</taxon>
        <taxon>Craniata</taxon>
        <taxon>Vertebrata</taxon>
        <taxon>Euteleostomi</taxon>
        <taxon>Actinopterygii</taxon>
        <taxon>Neopterygii</taxon>
        <taxon>Teleostei</taxon>
        <taxon>Anguilliformes</taxon>
        <taxon>Anguillidae</taxon>
        <taxon>Anguilla</taxon>
    </lineage>
</organism>
<proteinExistence type="predicted"/>
<sequence>MAMGEGVCQKFLKTIIKLDVPFCKTVNKKNDSLSLFCFSLSPSCSLSLSPSVH</sequence>
<reference evidence="1" key="2">
    <citation type="journal article" date="2015" name="Fish Shellfish Immunol.">
        <title>Early steps in the European eel (Anguilla anguilla)-Vibrio vulnificus interaction in the gills: Role of the RtxA13 toxin.</title>
        <authorList>
            <person name="Callol A."/>
            <person name="Pajuelo D."/>
            <person name="Ebbesson L."/>
            <person name="Teles M."/>
            <person name="MacKenzie S."/>
            <person name="Amaro C."/>
        </authorList>
    </citation>
    <scope>NUCLEOTIDE SEQUENCE</scope>
</reference>
<evidence type="ECO:0000313" key="1">
    <source>
        <dbReference type="EMBL" id="JAH88924.1"/>
    </source>
</evidence>
<name>A0A0E9WEW1_ANGAN</name>
<reference evidence="1" key="1">
    <citation type="submission" date="2014-11" db="EMBL/GenBank/DDBJ databases">
        <authorList>
            <person name="Amaro Gonzalez C."/>
        </authorList>
    </citation>
    <scope>NUCLEOTIDE SEQUENCE</scope>
</reference>
<dbReference type="EMBL" id="GBXM01019653">
    <property type="protein sequence ID" value="JAH88924.1"/>
    <property type="molecule type" value="Transcribed_RNA"/>
</dbReference>
<protein>
    <submittedName>
        <fullName evidence="1">Uncharacterized protein</fullName>
    </submittedName>
</protein>
<dbReference type="AlphaFoldDB" id="A0A0E9WEW1"/>
<accession>A0A0E9WEW1</accession>